<dbReference type="RefSeq" id="WP_183979596.1">
    <property type="nucleotide sequence ID" value="NZ_JACIBY010000020.1"/>
</dbReference>
<dbReference type="Gene3D" id="3.20.20.120">
    <property type="entry name" value="Enolase-like C-terminal domain"/>
    <property type="match status" value="1"/>
</dbReference>
<dbReference type="EMBL" id="JACIBY010000020">
    <property type="protein sequence ID" value="MBB3841734.1"/>
    <property type="molecule type" value="Genomic_DNA"/>
</dbReference>
<evidence type="ECO:0000256" key="4">
    <source>
        <dbReference type="SAM" id="SignalP"/>
    </source>
</evidence>
<protein>
    <submittedName>
        <fullName evidence="6">L-alanine-DL-glutamate epimerase-like enolase superfamily enzyme</fullName>
    </submittedName>
</protein>
<feature type="domain" description="Mandelate racemase/muconate lactonizing enzyme C-terminal" evidence="5">
    <location>
        <begin position="177"/>
        <end position="280"/>
    </location>
</feature>
<dbReference type="InterPro" id="IPR046945">
    <property type="entry name" value="RHMD-like"/>
</dbReference>
<dbReference type="SUPFAM" id="SSF51604">
    <property type="entry name" value="Enolase C-terminal domain-like"/>
    <property type="match status" value="1"/>
</dbReference>
<dbReference type="GO" id="GO:0016052">
    <property type="term" value="P:carbohydrate catabolic process"/>
    <property type="evidence" value="ECO:0007669"/>
    <property type="project" value="TreeGrafter"/>
</dbReference>
<dbReference type="Pfam" id="PF13378">
    <property type="entry name" value="MR_MLE_C"/>
    <property type="match status" value="1"/>
</dbReference>
<keyword evidence="3" id="KW-0460">Magnesium</keyword>
<reference evidence="6 7" key="1">
    <citation type="submission" date="2020-08" db="EMBL/GenBank/DDBJ databases">
        <title>Genomic Encyclopedia of Type Strains, Phase IV (KMG-IV): sequencing the most valuable type-strain genomes for metagenomic binning, comparative biology and taxonomic classification.</title>
        <authorList>
            <person name="Goeker M."/>
        </authorList>
    </citation>
    <scope>NUCLEOTIDE SEQUENCE [LARGE SCALE GENOMIC DNA]</scope>
    <source>
        <strain evidence="6 7">DSM 17976</strain>
    </source>
</reference>
<sequence>MKRRNFLHHSAMMALSTPLISNAVELGYFDPQIADLSSHKIADIAYTQVQLKWPRFVGKNARRDIHGYGPKVNVCVLTTDQGAKGWGMHGRRNDEVIAYLKGKRVSDLFQPALGVTDPQALPFDVPLHDLAGVILNKPVYELMGRKKPITTKCYSGMIYFDELEPKEGPVTTLPNGLDNIIANCSADYKLGYRQFKLKIGRGNIWMPKQEGLQRDIEVTKLVHKTFPDCDILVDANDGYTVDMAIAYLKGIDGIPLFWFEEPFAETVADYRKLKDWLKANNVKTLLADGEANPNQQLLRELEEQKLIDVHITDIMGYGFTPWRKIMPDLQKMGILASPHAFGEQLKSFYTAHLTGALGNTVTIEGVPCTCEDVDFSLYKIVNSEFIPPRAPGFGMKLLKA</sequence>
<dbReference type="InterPro" id="IPR029017">
    <property type="entry name" value="Enolase-like_N"/>
</dbReference>
<evidence type="ECO:0000259" key="5">
    <source>
        <dbReference type="SMART" id="SM00922"/>
    </source>
</evidence>
<dbReference type="InterPro" id="IPR029065">
    <property type="entry name" value="Enolase_C-like"/>
</dbReference>
<dbReference type="AlphaFoldDB" id="A0A7W5ZRE4"/>
<dbReference type="InterPro" id="IPR013342">
    <property type="entry name" value="Mandelate_racemase_C"/>
</dbReference>
<dbReference type="Proteomes" id="UP000541352">
    <property type="component" value="Unassembled WGS sequence"/>
</dbReference>
<dbReference type="Gene3D" id="3.30.390.10">
    <property type="entry name" value="Enolase-like, N-terminal domain"/>
    <property type="match status" value="1"/>
</dbReference>
<gene>
    <name evidence="6" type="ORF">FHS57_005763</name>
</gene>
<dbReference type="SUPFAM" id="SSF54826">
    <property type="entry name" value="Enolase N-terminal domain-like"/>
    <property type="match status" value="1"/>
</dbReference>
<comment type="caution">
    <text evidence="6">The sequence shown here is derived from an EMBL/GenBank/DDBJ whole genome shotgun (WGS) entry which is preliminary data.</text>
</comment>
<dbReference type="GO" id="GO:0016836">
    <property type="term" value="F:hydro-lyase activity"/>
    <property type="evidence" value="ECO:0007669"/>
    <property type="project" value="TreeGrafter"/>
</dbReference>
<keyword evidence="4" id="KW-0732">Signal</keyword>
<dbReference type="SMART" id="SM00922">
    <property type="entry name" value="MR_MLE"/>
    <property type="match status" value="1"/>
</dbReference>
<keyword evidence="7" id="KW-1185">Reference proteome</keyword>
<dbReference type="SFLD" id="SFLDS00001">
    <property type="entry name" value="Enolase"/>
    <property type="match status" value="1"/>
</dbReference>
<evidence type="ECO:0000313" key="6">
    <source>
        <dbReference type="EMBL" id="MBB3841734.1"/>
    </source>
</evidence>
<keyword evidence="2" id="KW-0479">Metal-binding</keyword>
<feature type="signal peptide" evidence="4">
    <location>
        <begin position="1"/>
        <end position="23"/>
    </location>
</feature>
<dbReference type="InterPro" id="IPR036849">
    <property type="entry name" value="Enolase-like_C_sf"/>
</dbReference>
<evidence type="ECO:0000313" key="7">
    <source>
        <dbReference type="Proteomes" id="UP000541352"/>
    </source>
</evidence>
<evidence type="ECO:0000256" key="2">
    <source>
        <dbReference type="ARBA" id="ARBA00022723"/>
    </source>
</evidence>
<accession>A0A7W5ZRE4</accession>
<organism evidence="6 7">
    <name type="scientific">Runella defluvii</name>
    <dbReference type="NCBI Taxonomy" id="370973"/>
    <lineage>
        <taxon>Bacteria</taxon>
        <taxon>Pseudomonadati</taxon>
        <taxon>Bacteroidota</taxon>
        <taxon>Cytophagia</taxon>
        <taxon>Cytophagales</taxon>
        <taxon>Spirosomataceae</taxon>
        <taxon>Runella</taxon>
    </lineage>
</organism>
<dbReference type="GO" id="GO:0016854">
    <property type="term" value="F:racemase and epimerase activity"/>
    <property type="evidence" value="ECO:0007669"/>
    <property type="project" value="UniProtKB-ARBA"/>
</dbReference>
<dbReference type="PANTHER" id="PTHR13794">
    <property type="entry name" value="ENOLASE SUPERFAMILY, MANDELATE RACEMASE"/>
    <property type="match status" value="1"/>
</dbReference>
<name>A0A7W5ZRE4_9BACT</name>
<evidence type="ECO:0000256" key="3">
    <source>
        <dbReference type="ARBA" id="ARBA00022842"/>
    </source>
</evidence>
<feature type="chain" id="PRO_5030685924" evidence="4">
    <location>
        <begin position="24"/>
        <end position="400"/>
    </location>
</feature>
<proteinExistence type="predicted"/>
<comment type="cofactor">
    <cofactor evidence="1">
        <name>Mg(2+)</name>
        <dbReference type="ChEBI" id="CHEBI:18420"/>
    </cofactor>
</comment>
<evidence type="ECO:0000256" key="1">
    <source>
        <dbReference type="ARBA" id="ARBA00001946"/>
    </source>
</evidence>
<dbReference type="GO" id="GO:0000287">
    <property type="term" value="F:magnesium ion binding"/>
    <property type="evidence" value="ECO:0007669"/>
    <property type="project" value="TreeGrafter"/>
</dbReference>
<dbReference type="PANTHER" id="PTHR13794:SF58">
    <property type="entry name" value="MITOCHONDRIAL ENOLASE SUPERFAMILY MEMBER 1"/>
    <property type="match status" value="1"/>
</dbReference>